<dbReference type="EMBL" id="CP060695">
    <property type="protein sequence ID" value="QNM87084.1"/>
    <property type="molecule type" value="Genomic_DNA"/>
</dbReference>
<evidence type="ECO:0000313" key="2">
    <source>
        <dbReference type="Proteomes" id="UP000515808"/>
    </source>
</evidence>
<sequence length="622" mass="71566">MNPTIKKTELQNNKPILSVLVDNSKSIPFFKEDKSVSEFISNIQNNKELGDKFEVKKFTFGNSLQVLDSLSFKENETNISDAISSINELHKGKIAPIILLSDGNQTIGNDYEFINSKQKIYPVVFGDTIKYKDLKISQLNVNKYSYIKNKFPVEVLLNYDGNETVNSQFSIFSKGKTVFSQKVQFSPTENSKTITANLTSTKEGLQFYTATIRKIEGEKNTKNNTKSFSVEVIDEQTKVLILTSVLHPDIGALKKAIESNKQRSVEVLLIDKYKNQLNDFQLVILYQPTAQFNTVIGELKQKNSNYFLVSGANTDWNFINKQQLGFTKKAINQTENYGAIYNDGFLTFLQKDIGFNQFPPLKDKFGEVIFTKEQQLLLSQNINGVQTQQPLLATFEQNNQKSAILLGEGIWKWRAASFLNTNSFQEFDEFTGNLIQYLASNKKRNRLEINAKNIYPANSTIIISSYYTDKNYKFDDRATLEITVTNTDTKEVVKFPFSLVSNSYQVEIENLSPGNYAYKVAVNGQNIHKYGQFKITEYQVEEQFTNANHQKLDVLATKANGKLFYKNQFDYLSKLLLENKEFYTTQKSTIKEQNLIDWKWILFFVISLFTIEWFIRKYYGKI</sequence>
<dbReference type="AlphaFoldDB" id="A0A7G9LEN5"/>
<keyword evidence="2" id="KW-1185">Reference proteome</keyword>
<dbReference type="PANTHER" id="PTHR37947:SF1">
    <property type="entry name" value="BLL2462 PROTEIN"/>
    <property type="match status" value="1"/>
</dbReference>
<dbReference type="SUPFAM" id="SSF52317">
    <property type="entry name" value="Class I glutamine amidotransferase-like"/>
    <property type="match status" value="1"/>
</dbReference>
<dbReference type="InterPro" id="IPR029062">
    <property type="entry name" value="Class_I_gatase-like"/>
</dbReference>
<reference evidence="1 2" key="1">
    <citation type="submission" date="2020-08" db="EMBL/GenBank/DDBJ databases">
        <title>Polaribacter sp. L12M9 isolated from gut of the Korean scallop.</title>
        <authorList>
            <person name="Jeong Y.S."/>
        </authorList>
    </citation>
    <scope>NUCLEOTIDE SEQUENCE [LARGE SCALE GENOMIC DNA]</scope>
    <source>
        <strain evidence="1 2">L12M9</strain>
    </source>
</reference>
<dbReference type="Proteomes" id="UP000515808">
    <property type="component" value="Chromosome"/>
</dbReference>
<name>A0A7G9LEN5_9FLAO</name>
<dbReference type="PANTHER" id="PTHR37947">
    <property type="entry name" value="BLL2462 PROTEIN"/>
    <property type="match status" value="1"/>
</dbReference>
<organism evidence="1 2">
    <name type="scientific">Polaribacter pectinis</name>
    <dbReference type="NCBI Taxonomy" id="2738844"/>
    <lineage>
        <taxon>Bacteria</taxon>
        <taxon>Pseudomonadati</taxon>
        <taxon>Bacteroidota</taxon>
        <taxon>Flavobacteriia</taxon>
        <taxon>Flavobacteriales</taxon>
        <taxon>Flavobacteriaceae</taxon>
    </lineage>
</organism>
<protein>
    <submittedName>
        <fullName evidence="1">VWA domain-containing protein</fullName>
    </submittedName>
</protein>
<proteinExistence type="predicted"/>
<gene>
    <name evidence="1" type="ORF">H9W90_07135</name>
</gene>
<dbReference type="KEGG" id="ppec:H9W90_07135"/>
<accession>A0A7G9LEN5</accession>
<evidence type="ECO:0000313" key="1">
    <source>
        <dbReference type="EMBL" id="QNM87084.1"/>
    </source>
</evidence>